<dbReference type="PANTHER" id="PTHR42800">
    <property type="entry name" value="EXOINULINASE INUD (AFU_ORTHOLOGUE AFUA_5G00480)"/>
    <property type="match status" value="1"/>
</dbReference>
<dbReference type="Proteomes" id="UP000009134">
    <property type="component" value="Chromosome"/>
</dbReference>
<dbReference type="RefSeq" id="WP_011445534.1">
    <property type="nucleotide sequence ID" value="NC_007794.1"/>
</dbReference>
<dbReference type="STRING" id="279238.Saro_1884"/>
<dbReference type="InterPro" id="IPR001362">
    <property type="entry name" value="Glyco_hydro_32"/>
</dbReference>
<dbReference type="SUPFAM" id="SSF75005">
    <property type="entry name" value="Arabinanase/levansucrase/invertase"/>
    <property type="match status" value="1"/>
</dbReference>
<dbReference type="AlphaFoldDB" id="Q2G749"/>
<evidence type="ECO:0000256" key="3">
    <source>
        <dbReference type="ARBA" id="ARBA00023295"/>
    </source>
</evidence>
<dbReference type="CAZy" id="GH32">
    <property type="family name" value="Glycoside Hydrolase Family 32"/>
</dbReference>
<dbReference type="GO" id="GO:0005737">
    <property type="term" value="C:cytoplasm"/>
    <property type="evidence" value="ECO:0007669"/>
    <property type="project" value="TreeGrafter"/>
</dbReference>
<evidence type="ECO:0000313" key="5">
    <source>
        <dbReference type="EMBL" id="ABD26324.1"/>
    </source>
</evidence>
<keyword evidence="6" id="KW-1185">Reference proteome</keyword>
<reference evidence="6" key="1">
    <citation type="submission" date="2006-01" db="EMBL/GenBank/DDBJ databases">
        <title>Complete sequence of Novosphingobium aromaticivorans DSM 12444.</title>
        <authorList>
            <consortium name="US DOE Joint Genome Institute"/>
            <person name="Copeland A."/>
            <person name="Lucas S."/>
            <person name="Lapidus A."/>
            <person name="Barry K."/>
            <person name="Detter J.C."/>
            <person name="Glavina T."/>
            <person name="Hammon N."/>
            <person name="Israni S."/>
            <person name="Pitluck S."/>
            <person name="Chain P."/>
            <person name="Malfatti S."/>
            <person name="Shin M."/>
            <person name="Vergez L."/>
            <person name="Schmutz J."/>
            <person name="Larimer F."/>
            <person name="Land M."/>
            <person name="Kyrpides N."/>
            <person name="Ivanova N."/>
            <person name="Fredrickson J."/>
            <person name="Balkwill D."/>
            <person name="Romine M.F."/>
            <person name="Richardson P."/>
        </authorList>
    </citation>
    <scope>NUCLEOTIDE SEQUENCE [LARGE SCALE GENOMIC DNA]</scope>
    <source>
        <strain evidence="6">ATCC 700278 / DSM 12444 / CCUG 56034 / CIP 105152 / NBRC 16084 / F199</strain>
    </source>
</reference>
<dbReference type="KEGG" id="nar:Saro_1884"/>
<dbReference type="InterPro" id="IPR013148">
    <property type="entry name" value="Glyco_hydro_32_N"/>
</dbReference>
<dbReference type="Pfam" id="PF00251">
    <property type="entry name" value="Glyco_hydro_32N"/>
    <property type="match status" value="1"/>
</dbReference>
<dbReference type="InterPro" id="IPR023296">
    <property type="entry name" value="Glyco_hydro_beta-prop_sf"/>
</dbReference>
<dbReference type="Gene3D" id="2.115.10.20">
    <property type="entry name" value="Glycosyl hydrolase domain, family 43"/>
    <property type="match status" value="1"/>
</dbReference>
<dbReference type="SMART" id="SM00640">
    <property type="entry name" value="Glyco_32"/>
    <property type="match status" value="1"/>
</dbReference>
<organism evidence="5 6">
    <name type="scientific">Novosphingobium aromaticivorans (strain ATCC 700278 / DSM 12444 / CCUG 56034 / CIP 105152 / NBRC 16084 / F199)</name>
    <dbReference type="NCBI Taxonomy" id="279238"/>
    <lineage>
        <taxon>Bacteria</taxon>
        <taxon>Pseudomonadati</taxon>
        <taxon>Pseudomonadota</taxon>
        <taxon>Alphaproteobacteria</taxon>
        <taxon>Sphingomonadales</taxon>
        <taxon>Sphingomonadaceae</taxon>
        <taxon>Novosphingobium</taxon>
    </lineage>
</organism>
<gene>
    <name evidence="5" type="ordered locus">Saro_1884</name>
</gene>
<comment type="similarity">
    <text evidence="1">Belongs to the glycosyl hydrolase 32 family.</text>
</comment>
<feature type="domain" description="Glycosyl hydrolase family 32 N-terminal" evidence="4">
    <location>
        <begin position="6"/>
        <end position="307"/>
    </location>
</feature>
<dbReference type="eggNOG" id="COG1621">
    <property type="taxonomic scope" value="Bacteria"/>
</dbReference>
<dbReference type="GO" id="GO:0005987">
    <property type="term" value="P:sucrose catabolic process"/>
    <property type="evidence" value="ECO:0007669"/>
    <property type="project" value="TreeGrafter"/>
</dbReference>
<protein>
    <submittedName>
        <fullName evidence="5">Glycoside hydrolase, family 32</fullName>
    </submittedName>
</protein>
<evidence type="ECO:0000259" key="4">
    <source>
        <dbReference type="Pfam" id="PF00251"/>
    </source>
</evidence>
<dbReference type="EMBL" id="CP000248">
    <property type="protein sequence ID" value="ABD26324.1"/>
    <property type="molecule type" value="Genomic_DNA"/>
</dbReference>
<evidence type="ECO:0000256" key="1">
    <source>
        <dbReference type="ARBA" id="ARBA00009902"/>
    </source>
</evidence>
<proteinExistence type="inferred from homology"/>
<evidence type="ECO:0000256" key="2">
    <source>
        <dbReference type="ARBA" id="ARBA00022801"/>
    </source>
</evidence>
<accession>Q2G749</accession>
<dbReference type="HOGENOM" id="CLU_001528_3_1_5"/>
<dbReference type="PANTHER" id="PTHR42800:SF1">
    <property type="entry name" value="EXOINULINASE INUD (AFU_ORTHOLOGUE AFUA_5G00480)"/>
    <property type="match status" value="1"/>
</dbReference>
<keyword evidence="2 5" id="KW-0378">Hydrolase</keyword>
<name>Q2G749_NOVAD</name>
<evidence type="ECO:0000313" key="6">
    <source>
        <dbReference type="Proteomes" id="UP000009134"/>
    </source>
</evidence>
<sequence>MRPLYHYAPAANWLSDPNGLVWQDGEWHLFYQYNPFGEDWGHMSWGHAVSRDLVTWQELPVALAEEDGTMIFSGSAVIDHQGSAGFGKGAMVAVYTGARTDRAHQFQSIAASTDRGRTFTKFTGNPVLDLQMADFRDPNVFWHGPSGRWIMSVVLSEENRAQLYASVDLRHWDLLSDIGRDGAPGHLWECPWMVELPVEGTDETRWLFKVDVLSGAAGQASPWRVGHFDGRRFVPETGWAVGDHGPDFYAAIGWNAAPDAEGRPVWIGWAGNHAYQKYLEPQGWRGAMTLPRRVSLRRDESGYALVQEVEPACRALFGKAEATSLCDGCIPLPSAALLSFPAGKDWSFRIEDDHGRSIECALSGGRLTVRRHDPVTPQLEHRAAMEAGKGPVELWLDAGSLEVFANRGGAVLTLQHRLAGEAWALRGEGACSVAYPAAMA</sequence>
<keyword evidence="3" id="KW-0326">Glycosidase</keyword>
<dbReference type="GO" id="GO:0004575">
    <property type="term" value="F:sucrose alpha-glucosidase activity"/>
    <property type="evidence" value="ECO:0007669"/>
    <property type="project" value="TreeGrafter"/>
</dbReference>
<dbReference type="CDD" id="cd18622">
    <property type="entry name" value="GH32_Inu-like"/>
    <property type="match status" value="1"/>
</dbReference>